<name>X1KNS4_9ZZZZ</name>
<gene>
    <name evidence="1" type="ORF">S03H2_63289</name>
</gene>
<evidence type="ECO:0000313" key="1">
    <source>
        <dbReference type="EMBL" id="GAH83663.1"/>
    </source>
</evidence>
<protein>
    <submittedName>
        <fullName evidence="1">Uncharacterized protein</fullName>
    </submittedName>
</protein>
<reference evidence="1" key="1">
    <citation type="journal article" date="2014" name="Front. Microbiol.">
        <title>High frequency of phylogenetically diverse reductive dehalogenase-homologous genes in deep subseafloor sedimentary metagenomes.</title>
        <authorList>
            <person name="Kawai M."/>
            <person name="Futagami T."/>
            <person name="Toyoda A."/>
            <person name="Takaki Y."/>
            <person name="Nishi S."/>
            <person name="Hori S."/>
            <person name="Arai W."/>
            <person name="Tsubouchi T."/>
            <person name="Morono Y."/>
            <person name="Uchiyama I."/>
            <person name="Ito T."/>
            <person name="Fujiyama A."/>
            <person name="Inagaki F."/>
            <person name="Takami H."/>
        </authorList>
    </citation>
    <scope>NUCLEOTIDE SEQUENCE</scope>
    <source>
        <strain evidence="1">Expedition CK06-06</strain>
    </source>
</reference>
<sequence>VYEIIDYFFLRKFFDFSHIETYLKNNLEEWLDTIPLVTLKNPDLYFCGVYLAKHLNVEIDYLEVKKFLLNLYEENIDEFEAPVIEATDRVYCYFKTTQLANLWLTDKEISKIMKIEERFFEPHYLKNLETSQLVVILKIYHVVGAYQKLDTQKIRAIIDEIETRITVDGIKQYRDGFVSSEATYYVLFDNYMRNTLDKLNDYDLLGNIISRIYRNLEILNFSQDTNY</sequence>
<feature type="non-terminal residue" evidence="1">
    <location>
        <position position="1"/>
    </location>
</feature>
<proteinExistence type="predicted"/>
<dbReference type="AlphaFoldDB" id="X1KNS4"/>
<accession>X1KNS4</accession>
<dbReference type="EMBL" id="BARU01040991">
    <property type="protein sequence ID" value="GAH83663.1"/>
    <property type="molecule type" value="Genomic_DNA"/>
</dbReference>
<comment type="caution">
    <text evidence="1">The sequence shown here is derived from an EMBL/GenBank/DDBJ whole genome shotgun (WGS) entry which is preliminary data.</text>
</comment>
<feature type="non-terminal residue" evidence="1">
    <location>
        <position position="227"/>
    </location>
</feature>
<organism evidence="1">
    <name type="scientific">marine sediment metagenome</name>
    <dbReference type="NCBI Taxonomy" id="412755"/>
    <lineage>
        <taxon>unclassified sequences</taxon>
        <taxon>metagenomes</taxon>
        <taxon>ecological metagenomes</taxon>
    </lineage>
</organism>